<feature type="transmembrane region" description="Helical" evidence="12">
    <location>
        <begin position="1454"/>
        <end position="1477"/>
    </location>
</feature>
<feature type="coiled-coil region" evidence="10">
    <location>
        <begin position="1283"/>
        <end position="1326"/>
    </location>
</feature>
<feature type="transmembrane region" description="Helical" evidence="12">
    <location>
        <begin position="762"/>
        <end position="786"/>
    </location>
</feature>
<dbReference type="Proteomes" id="UP000054937">
    <property type="component" value="Unassembled WGS sequence"/>
</dbReference>
<evidence type="ECO:0000313" key="13">
    <source>
        <dbReference type="EMBL" id="KRX06345.1"/>
    </source>
</evidence>
<organism evidence="13 14">
    <name type="scientific">Pseudocohnilembus persalinus</name>
    <name type="common">Ciliate</name>
    <dbReference type="NCBI Taxonomy" id="266149"/>
    <lineage>
        <taxon>Eukaryota</taxon>
        <taxon>Sar</taxon>
        <taxon>Alveolata</taxon>
        <taxon>Ciliophora</taxon>
        <taxon>Intramacronucleata</taxon>
        <taxon>Oligohymenophorea</taxon>
        <taxon>Scuticociliatia</taxon>
        <taxon>Philasterida</taxon>
        <taxon>Pseudocohnilembidae</taxon>
        <taxon>Pseudocohnilembus</taxon>
    </lineage>
</organism>
<feature type="transmembrane region" description="Helical" evidence="12">
    <location>
        <begin position="1211"/>
        <end position="1231"/>
    </location>
</feature>
<feature type="compositionally biased region" description="Low complexity" evidence="11">
    <location>
        <begin position="1096"/>
        <end position="1107"/>
    </location>
</feature>
<feature type="transmembrane region" description="Helical" evidence="12">
    <location>
        <begin position="1354"/>
        <end position="1381"/>
    </location>
</feature>
<evidence type="ECO:0000256" key="3">
    <source>
        <dbReference type="ARBA" id="ARBA00022475"/>
    </source>
</evidence>
<dbReference type="InterPro" id="IPR002781">
    <property type="entry name" value="TM_pro_TauE-like"/>
</dbReference>
<gene>
    <name evidence="13" type="ORF">PPERSA_04958</name>
</gene>
<accession>A0A0V0QVE4</accession>
<evidence type="ECO:0000256" key="4">
    <source>
        <dbReference type="ARBA" id="ARBA00022676"/>
    </source>
</evidence>
<dbReference type="EC" id="2.4.1.16" evidence="2"/>
<keyword evidence="9" id="KW-0961">Cell wall biogenesis/degradation</keyword>
<feature type="transmembrane region" description="Helical" evidence="12">
    <location>
        <begin position="1484"/>
        <end position="1502"/>
    </location>
</feature>
<dbReference type="Pfam" id="PF01925">
    <property type="entry name" value="TauE"/>
    <property type="match status" value="2"/>
</dbReference>
<dbReference type="OrthoDB" id="26569at2759"/>
<keyword evidence="6 12" id="KW-0812">Transmembrane</keyword>
<keyword evidence="5" id="KW-0808">Transferase</keyword>
<evidence type="ECO:0000256" key="9">
    <source>
        <dbReference type="ARBA" id="ARBA00023316"/>
    </source>
</evidence>
<sequence length="1552" mass="179893">MNGKFLKQKRAIDVYQNEMIIENQESAFPDFKPVSCAICENGNQNKCRCYRLKYKDQRQLKENDGLLYYYQQNKGKIPQQQQFSEQRSETMNNLSSQQQGLISNENTNNQSNFSKLQMLICVTMYNESYEMLERTLVGIQQNLANFEKMGLDSRNFAVVVIQDGIEKMNPQIKENLFENWIDKDLNLDGLQFDKNGYIRVTDNIQDEYEKQLTLLKTKTVKYRCDLIQQGRKNIMSKEMDKKKYIEQNNNFPGNIPKHVAQLYQVELDYLKDGQTKPLTTFFCNKHLNGQKLSSHLWFFQGFCRLLQPKYLSLVDVGTMPDSMGLVNYYKALEGDPHIGGVSGFMGLYFDGETDEYKEYAYKLMKEQKANKTCEQWAYMTQDNQKYYLGVLENINIKLNQKKQEIQFNQQKEVHNLSDNDQKDKYSLKTNVFKQYLKDIRNFNTTKDEIVYNETALQKLIQQKDEILKYKDDEDYIKMKKEERMDQLEFELDKGKPSCLDKIGNCFLSLFYYIFLKIHLYFDVKKAQVFEYALAHYMDKNFESFFGFLQVLPGAWSCYRYEALNKAQKFKENLVEKRYLKGALNPNMDKSKLSLEENNMYLAEDRILCLGIFAQEFFKYSLKYVPNARAYTDAIDNNIEFMLQRRRWINSTWFALNYVLRNYNEHMKKSKHGAIKKKIGIPFMMFMTYLGQVNAYLLVGFFSFALYTSATQLFIPIIDHYNISSTVKLLPLFFLIFYSLIVIFLLYLSLNIKINKQNSSYKLYGFISGIFGVYNLIIYLIIIYNIFTTYITEDPIFDYQNQTSSEIIIIKTLTLIMIGVSMGSIAIMIISQLIDSNSHSTVLKMILSVPSYLYYSAMYTHTLLIYAFCNIDDFSWGTKGSSDASQDSAYQKYRDYKIFYIAKWMLWNSLLCFILVIINDYFGGRGYVLLFIGGYAAVQLGLKFIFSFTNHLKFYLYDNCKSNSEQNQKKYLIIKQGIRRVFENQQNSNQRNTLNDQNGSLNGIHQDNSTTLQNEEILQKTEILQQIVFPDDQQTQQQQDGDQDEDQENLEDQENQENQENLENQENQENQDQQQENSEEESEDSESEQEEGEQQQDGEGQNQQGQEENGFCLTDDDCESLFICNSQGNCEHKPLFPLTTREIIGLLFLLVLVGFAQAGGIGGGPILLPIILGILNYDAKQAIAISYVLIFGGSCGNFLNNYNKQTENQTPLIWYDLVLLSIPYLLSGAIIGVAFNHFLPSLLIMVILIYVLQNSATKTYKNYKKLCAQEQNQQNEQQIPLIDMDKQEHNQQNLDQEFPQLQEQQEEQQTEEQKQKLEQIMEIEKNQFPKQKFLKMGIVLAIVVFLSLLKGGKGMASLIGISPCGFLYWIMNFIIIGSCFLLTAQFSKEMMAYEEEKEKVGFNFEKYGEKFDQEKIYSTGKSAFLAGGIGGLLGLGGGVILTPKWLDMGIPSDRAAATATFTVCFTSFISFFSSLLAGKYQFLEAVFFWIISFAASFIVSTFLKWLVDKYKKKSILIGVLLIVIILALVMLPILQIGNLIQDPQSQLEFGNLC</sequence>
<keyword evidence="8 12" id="KW-0472">Membrane</keyword>
<feature type="transmembrane region" description="Helical" evidence="12">
    <location>
        <begin position="1142"/>
        <end position="1174"/>
    </location>
</feature>
<dbReference type="InParanoid" id="A0A0V0QVE4"/>
<proteinExistence type="predicted"/>
<feature type="transmembrane region" description="Helical" evidence="12">
    <location>
        <begin position="1237"/>
        <end position="1255"/>
    </location>
</feature>
<protein>
    <recommendedName>
        <fullName evidence="2">chitin synthase</fullName>
        <ecNumber evidence="2">2.4.1.16</ecNumber>
    </recommendedName>
</protein>
<dbReference type="PANTHER" id="PTHR22914:SF9">
    <property type="entry name" value="CHITIN SYNTHASE 1"/>
    <property type="match status" value="1"/>
</dbReference>
<feature type="transmembrane region" description="Helical" evidence="12">
    <location>
        <begin position="897"/>
        <end position="917"/>
    </location>
</feature>
<keyword evidence="14" id="KW-1185">Reference proteome</keyword>
<keyword evidence="3" id="KW-1003">Cell membrane</keyword>
<dbReference type="Pfam" id="PF01644">
    <property type="entry name" value="Chitin_synth_1"/>
    <property type="match status" value="3"/>
</dbReference>
<dbReference type="InterPro" id="IPR004835">
    <property type="entry name" value="Chitin_synth"/>
</dbReference>
<dbReference type="EMBL" id="LDAU01000096">
    <property type="protein sequence ID" value="KRX06345.1"/>
    <property type="molecule type" value="Genomic_DNA"/>
</dbReference>
<feature type="transmembrane region" description="Helical" evidence="12">
    <location>
        <begin position="806"/>
        <end position="829"/>
    </location>
</feature>
<feature type="compositionally biased region" description="Low complexity" evidence="11">
    <location>
        <begin position="1057"/>
        <end position="1075"/>
    </location>
</feature>
<evidence type="ECO:0000313" key="14">
    <source>
        <dbReference type="Proteomes" id="UP000054937"/>
    </source>
</evidence>
<feature type="transmembrane region" description="Helical" evidence="12">
    <location>
        <begin position="1332"/>
        <end position="1348"/>
    </location>
</feature>
<keyword evidence="4" id="KW-0328">Glycosyltransferase</keyword>
<dbReference type="GO" id="GO:0004100">
    <property type="term" value="F:chitin synthase activity"/>
    <property type="evidence" value="ECO:0007669"/>
    <property type="project" value="UniProtKB-EC"/>
</dbReference>
<feature type="region of interest" description="Disordered" evidence="11">
    <location>
        <begin position="1031"/>
        <end position="1107"/>
    </location>
</feature>
<evidence type="ECO:0000256" key="1">
    <source>
        <dbReference type="ARBA" id="ARBA00004651"/>
    </source>
</evidence>
<evidence type="ECO:0000256" key="12">
    <source>
        <dbReference type="SAM" id="Phobius"/>
    </source>
</evidence>
<dbReference type="GO" id="GO:0005886">
    <property type="term" value="C:plasma membrane"/>
    <property type="evidence" value="ECO:0007669"/>
    <property type="project" value="UniProtKB-SubCell"/>
</dbReference>
<name>A0A0V0QVE4_PSEPJ</name>
<evidence type="ECO:0000256" key="11">
    <source>
        <dbReference type="SAM" id="MobiDB-lite"/>
    </source>
</evidence>
<comment type="subcellular location">
    <subcellularLocation>
        <location evidence="1">Cell membrane</location>
        <topology evidence="1">Multi-pass membrane protein</topology>
    </subcellularLocation>
</comment>
<keyword evidence="10" id="KW-0175">Coiled coil</keyword>
<evidence type="ECO:0000256" key="2">
    <source>
        <dbReference type="ARBA" id="ARBA00012543"/>
    </source>
</evidence>
<evidence type="ECO:0000256" key="10">
    <source>
        <dbReference type="SAM" id="Coils"/>
    </source>
</evidence>
<dbReference type="PANTHER" id="PTHR22914">
    <property type="entry name" value="CHITIN SYNTHASE"/>
    <property type="match status" value="1"/>
</dbReference>
<feature type="transmembrane region" description="Helical" evidence="12">
    <location>
        <begin position="685"/>
        <end position="708"/>
    </location>
</feature>
<feature type="transmembrane region" description="Helical" evidence="12">
    <location>
        <begin position="1180"/>
        <end position="1199"/>
    </location>
</feature>
<reference evidence="13 14" key="1">
    <citation type="journal article" date="2015" name="Sci. Rep.">
        <title>Genome of the facultative scuticociliatosis pathogen Pseudocohnilembus persalinus provides insight into its virulence through horizontal gene transfer.</title>
        <authorList>
            <person name="Xiong J."/>
            <person name="Wang G."/>
            <person name="Cheng J."/>
            <person name="Tian M."/>
            <person name="Pan X."/>
            <person name="Warren A."/>
            <person name="Jiang C."/>
            <person name="Yuan D."/>
            <person name="Miao W."/>
        </authorList>
    </citation>
    <scope>NUCLEOTIDE SEQUENCE [LARGE SCALE GENOMIC DNA]</scope>
    <source>
        <strain evidence="13">36N120E</strain>
    </source>
</reference>
<dbReference type="GO" id="GO:0071555">
    <property type="term" value="P:cell wall organization"/>
    <property type="evidence" value="ECO:0007669"/>
    <property type="project" value="UniProtKB-KW"/>
</dbReference>
<feature type="transmembrane region" description="Helical" evidence="12">
    <location>
        <begin position="1422"/>
        <end position="1442"/>
    </location>
</feature>
<evidence type="ECO:0000256" key="7">
    <source>
        <dbReference type="ARBA" id="ARBA00022989"/>
    </source>
</evidence>
<feature type="transmembrane region" description="Helical" evidence="12">
    <location>
        <begin position="923"/>
        <end position="945"/>
    </location>
</feature>
<feature type="transmembrane region" description="Helical" evidence="12">
    <location>
        <begin position="728"/>
        <end position="750"/>
    </location>
</feature>
<evidence type="ECO:0000256" key="5">
    <source>
        <dbReference type="ARBA" id="ARBA00022679"/>
    </source>
</evidence>
<feature type="transmembrane region" description="Helical" evidence="12">
    <location>
        <begin position="1514"/>
        <end position="1533"/>
    </location>
</feature>
<evidence type="ECO:0000256" key="6">
    <source>
        <dbReference type="ARBA" id="ARBA00022692"/>
    </source>
</evidence>
<dbReference type="GO" id="GO:0006031">
    <property type="term" value="P:chitin biosynthetic process"/>
    <property type="evidence" value="ECO:0007669"/>
    <property type="project" value="TreeGrafter"/>
</dbReference>
<keyword evidence="7 12" id="KW-1133">Transmembrane helix</keyword>
<comment type="caution">
    <text evidence="13">The sequence shown here is derived from an EMBL/GenBank/DDBJ whole genome shotgun (WGS) entry which is preliminary data.</text>
</comment>
<evidence type="ECO:0000256" key="8">
    <source>
        <dbReference type="ARBA" id="ARBA00023136"/>
    </source>
</evidence>
<feature type="compositionally biased region" description="Acidic residues" evidence="11">
    <location>
        <begin position="1076"/>
        <end position="1095"/>
    </location>
</feature>
<feature type="compositionally biased region" description="Acidic residues" evidence="11">
    <location>
        <begin position="1040"/>
        <end position="1056"/>
    </location>
</feature>